<dbReference type="InterPro" id="IPR013083">
    <property type="entry name" value="Znf_RING/FYVE/PHD"/>
</dbReference>
<dbReference type="Gene3D" id="1.25.40.20">
    <property type="entry name" value="Ankyrin repeat-containing domain"/>
    <property type="match status" value="2"/>
</dbReference>
<dbReference type="Proteomes" id="UP000033140">
    <property type="component" value="Unassembled WGS sequence"/>
</dbReference>
<dbReference type="PANTHER" id="PTHR24171:SF9">
    <property type="entry name" value="ANKYRIN REPEAT DOMAIN-CONTAINING PROTEIN 39"/>
    <property type="match status" value="1"/>
</dbReference>
<feature type="compositionally biased region" description="Acidic residues" evidence="8">
    <location>
        <begin position="438"/>
        <end position="447"/>
    </location>
</feature>
<evidence type="ECO:0000259" key="10">
    <source>
        <dbReference type="PROSITE" id="PS50178"/>
    </source>
</evidence>
<dbReference type="Pfam" id="PF12796">
    <property type="entry name" value="Ank_2"/>
    <property type="match status" value="1"/>
</dbReference>
<evidence type="ECO:0000259" key="9">
    <source>
        <dbReference type="PROSITE" id="PS50089"/>
    </source>
</evidence>
<feature type="region of interest" description="Disordered" evidence="8">
    <location>
        <begin position="461"/>
        <end position="525"/>
    </location>
</feature>
<feature type="domain" description="FYVE-type" evidence="10">
    <location>
        <begin position="522"/>
        <end position="603"/>
    </location>
</feature>
<accession>A0A0E9NK90</accession>
<dbReference type="Pfam" id="PF01363">
    <property type="entry name" value="FYVE"/>
    <property type="match status" value="1"/>
</dbReference>
<gene>
    <name evidence="11" type="ORF">G7K_4355-t1</name>
</gene>
<protein>
    <recommendedName>
        <fullName evidence="13">FYVE-type domain-containing protein</fullName>
    </recommendedName>
</protein>
<feature type="repeat" description="ANK" evidence="6">
    <location>
        <begin position="103"/>
        <end position="135"/>
    </location>
</feature>
<dbReference type="PROSITE" id="PS50178">
    <property type="entry name" value="ZF_FYVE"/>
    <property type="match status" value="1"/>
</dbReference>
<dbReference type="PANTHER" id="PTHR24171">
    <property type="entry name" value="ANKYRIN REPEAT DOMAIN-CONTAINING PROTEIN 39-RELATED"/>
    <property type="match status" value="1"/>
</dbReference>
<evidence type="ECO:0000256" key="3">
    <source>
        <dbReference type="ARBA" id="ARBA00022771"/>
    </source>
</evidence>
<evidence type="ECO:0000256" key="6">
    <source>
        <dbReference type="PROSITE-ProRule" id="PRU00023"/>
    </source>
</evidence>
<dbReference type="STRING" id="698492.A0A0E9NK90"/>
<keyword evidence="1" id="KW-0479">Metal-binding</keyword>
<dbReference type="InterPro" id="IPR036770">
    <property type="entry name" value="Ankyrin_rpt-contain_sf"/>
</dbReference>
<dbReference type="InterPro" id="IPR000306">
    <property type="entry name" value="Znf_FYVE"/>
</dbReference>
<evidence type="ECO:0000313" key="12">
    <source>
        <dbReference type="Proteomes" id="UP000033140"/>
    </source>
</evidence>
<dbReference type="Gene3D" id="3.30.40.10">
    <property type="entry name" value="Zinc/RING finger domain, C3HC4 (zinc finger)"/>
    <property type="match status" value="2"/>
</dbReference>
<reference evidence="11 12" key="2">
    <citation type="journal article" date="2014" name="J. Gen. Appl. Microbiol.">
        <title>The early diverging ascomycetous budding yeast Saitoella complicata has three histone deacetylases belonging to the Clr6, Hos2, and Rpd3 lineages.</title>
        <authorList>
            <person name="Nishida H."/>
            <person name="Matsumoto T."/>
            <person name="Kondo S."/>
            <person name="Hamamoto M."/>
            <person name="Yoshikawa H."/>
        </authorList>
    </citation>
    <scope>NUCLEOTIDE SEQUENCE [LARGE SCALE GENOMIC DNA]</scope>
    <source>
        <strain evidence="11 12">NRRL Y-17804</strain>
    </source>
</reference>
<dbReference type="OMA" id="PDGAMYH"/>
<keyword evidence="2" id="KW-0677">Repeat</keyword>
<dbReference type="InterPro" id="IPR011011">
    <property type="entry name" value="Znf_FYVE_PHD"/>
</dbReference>
<evidence type="ECO:0000256" key="8">
    <source>
        <dbReference type="SAM" id="MobiDB-lite"/>
    </source>
</evidence>
<evidence type="ECO:0000313" key="11">
    <source>
        <dbReference type="EMBL" id="GAO50223.1"/>
    </source>
</evidence>
<dbReference type="PROSITE" id="PS50297">
    <property type="entry name" value="ANK_REP_REGION"/>
    <property type="match status" value="3"/>
</dbReference>
<dbReference type="SUPFAM" id="SSF57903">
    <property type="entry name" value="FYVE/PHD zinc finger"/>
    <property type="match status" value="1"/>
</dbReference>
<feature type="repeat" description="ANK" evidence="6">
    <location>
        <begin position="70"/>
        <end position="102"/>
    </location>
</feature>
<proteinExistence type="predicted"/>
<evidence type="ECO:0000256" key="7">
    <source>
        <dbReference type="PROSITE-ProRule" id="PRU00175"/>
    </source>
</evidence>
<comment type="caution">
    <text evidence="11">The sequence shown here is derived from an EMBL/GenBank/DDBJ whole genome shotgun (WGS) entry which is preliminary data.</text>
</comment>
<feature type="repeat" description="ANK" evidence="6">
    <location>
        <begin position="136"/>
        <end position="168"/>
    </location>
</feature>
<keyword evidence="4" id="KW-0862">Zinc</keyword>
<evidence type="ECO:0000256" key="5">
    <source>
        <dbReference type="ARBA" id="ARBA00023043"/>
    </source>
</evidence>
<dbReference type="SMART" id="SM00064">
    <property type="entry name" value="FYVE"/>
    <property type="match status" value="1"/>
</dbReference>
<reference evidence="11 12" key="1">
    <citation type="journal article" date="2011" name="J. Gen. Appl. Microbiol.">
        <title>Draft genome sequencing of the enigmatic yeast Saitoella complicata.</title>
        <authorList>
            <person name="Nishida H."/>
            <person name="Hamamoto M."/>
            <person name="Sugiyama J."/>
        </authorList>
    </citation>
    <scope>NUCLEOTIDE SEQUENCE [LARGE SCALE GENOMIC DNA]</scope>
    <source>
        <strain evidence="11 12">NRRL Y-17804</strain>
    </source>
</reference>
<dbReference type="CDD" id="cd16489">
    <property type="entry name" value="mRING-CH-C4HC2H_ZNRF"/>
    <property type="match status" value="1"/>
</dbReference>
<evidence type="ECO:0008006" key="13">
    <source>
        <dbReference type="Google" id="ProtNLM"/>
    </source>
</evidence>
<dbReference type="SMART" id="SM00248">
    <property type="entry name" value="ANK"/>
    <property type="match status" value="4"/>
</dbReference>
<dbReference type="InterPro" id="IPR002110">
    <property type="entry name" value="Ankyrin_rpt"/>
</dbReference>
<dbReference type="PROSITE" id="PS50088">
    <property type="entry name" value="ANK_REPEAT"/>
    <property type="match status" value="4"/>
</dbReference>
<keyword evidence="3 7" id="KW-0863">Zinc-finger</keyword>
<keyword evidence="12" id="KW-1185">Reference proteome</keyword>
<dbReference type="SUPFAM" id="SSF48403">
    <property type="entry name" value="Ankyrin repeat"/>
    <property type="match status" value="1"/>
</dbReference>
<name>A0A0E9NK90_SAICN</name>
<feature type="domain" description="RING-type" evidence="9">
    <location>
        <begin position="726"/>
        <end position="767"/>
    </location>
</feature>
<dbReference type="SMART" id="SM00184">
    <property type="entry name" value="RING"/>
    <property type="match status" value="1"/>
</dbReference>
<keyword evidence="5 6" id="KW-0040">ANK repeat</keyword>
<dbReference type="AlphaFoldDB" id="A0A0E9NK90"/>
<feature type="repeat" description="ANK" evidence="6">
    <location>
        <begin position="170"/>
        <end position="203"/>
    </location>
</feature>
<dbReference type="InterPro" id="IPR001841">
    <property type="entry name" value="Znf_RING"/>
</dbReference>
<dbReference type="SUPFAM" id="SSF57850">
    <property type="entry name" value="RING/U-box"/>
    <property type="match status" value="1"/>
</dbReference>
<feature type="compositionally biased region" description="Low complexity" evidence="8">
    <location>
        <begin position="467"/>
        <end position="485"/>
    </location>
</feature>
<feature type="compositionally biased region" description="Polar residues" evidence="8">
    <location>
        <begin position="40"/>
        <end position="51"/>
    </location>
</feature>
<dbReference type="InterPro" id="IPR017455">
    <property type="entry name" value="Znf_FYVE-rel"/>
</dbReference>
<dbReference type="CDD" id="cd15737">
    <property type="entry name" value="FYVE2_Vac1p_like"/>
    <property type="match status" value="1"/>
</dbReference>
<dbReference type="Pfam" id="PF00023">
    <property type="entry name" value="Ank"/>
    <property type="match status" value="1"/>
</dbReference>
<evidence type="ECO:0000256" key="1">
    <source>
        <dbReference type="ARBA" id="ARBA00022723"/>
    </source>
</evidence>
<evidence type="ECO:0000256" key="2">
    <source>
        <dbReference type="ARBA" id="ARBA00022737"/>
    </source>
</evidence>
<feature type="region of interest" description="Disordered" evidence="8">
    <location>
        <begin position="1"/>
        <end position="61"/>
    </location>
</feature>
<reference evidence="11 12" key="3">
    <citation type="journal article" date="2015" name="Genome Announc.">
        <title>Draft Genome Sequence of the Archiascomycetous Yeast Saitoella complicata.</title>
        <authorList>
            <person name="Yamauchi K."/>
            <person name="Kondo S."/>
            <person name="Hamamoto M."/>
            <person name="Takahashi Y."/>
            <person name="Ogura Y."/>
            <person name="Hayashi T."/>
            <person name="Nishida H."/>
        </authorList>
    </citation>
    <scope>NUCLEOTIDE SEQUENCE [LARGE SCALE GENOMIC DNA]</scope>
    <source>
        <strain evidence="11 12">NRRL Y-17804</strain>
    </source>
</reference>
<feature type="region of interest" description="Disordered" evidence="8">
    <location>
        <begin position="391"/>
        <end position="448"/>
    </location>
</feature>
<organism evidence="11 12">
    <name type="scientific">Saitoella complicata (strain BCRC 22490 / CBS 7301 / JCM 7358 / NBRC 10748 / NRRL Y-17804)</name>
    <dbReference type="NCBI Taxonomy" id="698492"/>
    <lineage>
        <taxon>Eukaryota</taxon>
        <taxon>Fungi</taxon>
        <taxon>Dikarya</taxon>
        <taxon>Ascomycota</taxon>
        <taxon>Taphrinomycotina</taxon>
        <taxon>Taphrinomycotina incertae sedis</taxon>
        <taxon>Saitoella</taxon>
    </lineage>
</organism>
<dbReference type="GO" id="GO:0008270">
    <property type="term" value="F:zinc ion binding"/>
    <property type="evidence" value="ECO:0007669"/>
    <property type="project" value="UniProtKB-KW"/>
</dbReference>
<sequence length="771" mass="84528">MASTIPAFTHPPTLDGPHPLYGDAHLKQQTLPDMTPVTPPRQQRTVSSKASTPAPVEYDMDNPNARNAVTGWYPLHHAAYRGEAQVVRELLEAGAEVNAVDKEAETALMKAVSKSHLEVVKELLGRGADVRHADKDGWTALHIAASNGDLEITTELTEHDVVLGAKTRGTGYTPLMTAASRGHHQIIAHLLSLSSVPVNVTNALHESAYDIAASRADLYACSLLSAAGDNGGVYEPVIVWEHARWSFTHSNAKALRMGDSAHWSTTLASETKVRKEEIELPQPPTPESPQVWSWVNEWNIDKTDPRCTPDGWLFAPNFQVEENDWTGGLPREKGWVCARRWVRVMKRRVEGVPNAYIDAAQTEIEDRDRKGGLKGLLRGLRKDRLRQSMLGGMDDEANGSNSESIFDGRSGVETPPTSLEEVAAAQRSRDEHECESQGGEDSEDDAEDAARLREMIIETVDGGQGSGSSQNNPSQPPAQRSSSTPGAPQSYISSHHPFHPPHGAHPTTTTLDASGRPPWQPDDEASRCPLCSRPFTFFLRRHHCRLCGRVICDDCSDHRMEVSLGRVVREPWALEMEGLMQALGEEGATERVRVCDACWRDEQNAALNLPPVGGVSMSAEQVPIQEVLAEDVDEMTLAEADGIGAGDGVVSRQGIAGEEIDEGSQCPICARPLVGTDEEKEAHVRDCIEGNMWGSPSRRGGTHSVSGHRYLVYILRENNPIEGQECVICFEEFEVGDTVARLECLCSYHRTCIRQWLDTQNSGCPVHALRS</sequence>
<dbReference type="EMBL" id="BACD03000030">
    <property type="protein sequence ID" value="GAO50223.1"/>
    <property type="molecule type" value="Genomic_DNA"/>
</dbReference>
<evidence type="ECO:0000256" key="4">
    <source>
        <dbReference type="ARBA" id="ARBA00022833"/>
    </source>
</evidence>
<dbReference type="PROSITE" id="PS50089">
    <property type="entry name" value="ZF_RING_2"/>
    <property type="match status" value="1"/>
</dbReference>
<dbReference type="Pfam" id="PF13639">
    <property type="entry name" value="zf-RING_2"/>
    <property type="match status" value="1"/>
</dbReference>